<dbReference type="Proteomes" id="UP000036520">
    <property type="component" value="Chromosome"/>
</dbReference>
<evidence type="ECO:0000313" key="3">
    <source>
        <dbReference type="Proteomes" id="UP000036520"/>
    </source>
</evidence>
<dbReference type="EMBL" id="CP012040">
    <property type="protein sequence ID" value="AKP50927.1"/>
    <property type="molecule type" value="Genomic_DNA"/>
</dbReference>
<dbReference type="SUPFAM" id="SSF52540">
    <property type="entry name" value="P-loop containing nucleoside triphosphate hydrolases"/>
    <property type="match status" value="1"/>
</dbReference>
<dbReference type="InterPro" id="IPR038727">
    <property type="entry name" value="NadR/Ttd14_AAA_dom"/>
</dbReference>
<dbReference type="Pfam" id="PF13521">
    <property type="entry name" value="AAA_28"/>
    <property type="match status" value="1"/>
</dbReference>
<dbReference type="PANTHER" id="PTHR37512">
    <property type="entry name" value="TRIFUNCTIONAL NAD BIOSYNTHESIS/REGULATOR PROTEIN NADR"/>
    <property type="match status" value="1"/>
</dbReference>
<sequence>MHNPMHKIVIIGPESTGKSTLSQELAAHFNAPWVPEYAREYIDQLDRPYTFDDLLAIAKGQVKLEDEMAAEAEDKLFCDTDLRVIKVWSEHRYKQTHEWIKQQIQTREYSLYLLTAIDIPWAEDPQREHADPAMREYFMQVYENEMRASGVPWKKISGTEEKRFKTAINCVEKCLFKKD</sequence>
<proteinExistence type="predicted"/>
<feature type="domain" description="NadR/Ttd14 AAA" evidence="1">
    <location>
        <begin position="7"/>
        <end position="163"/>
    </location>
</feature>
<evidence type="ECO:0000313" key="2">
    <source>
        <dbReference type="EMBL" id="AKP50927.1"/>
    </source>
</evidence>
<dbReference type="AlphaFoldDB" id="A0A0H4PRM5"/>
<dbReference type="PANTHER" id="PTHR37512:SF1">
    <property type="entry name" value="NADR_TTD14 AAA DOMAIN-CONTAINING PROTEIN"/>
    <property type="match status" value="1"/>
</dbReference>
<keyword evidence="3" id="KW-1185">Reference proteome</keyword>
<dbReference type="InterPro" id="IPR052735">
    <property type="entry name" value="NAD_biosynth-regulator"/>
</dbReference>
<dbReference type="KEGG" id="camu:CA2015_1489"/>
<evidence type="ECO:0000259" key="1">
    <source>
        <dbReference type="Pfam" id="PF13521"/>
    </source>
</evidence>
<dbReference type="STRING" id="320787.CA2015_1489"/>
<dbReference type="GO" id="GO:0016301">
    <property type="term" value="F:kinase activity"/>
    <property type="evidence" value="ECO:0007669"/>
    <property type="project" value="UniProtKB-KW"/>
</dbReference>
<accession>A0A0H4PRM5</accession>
<name>A0A0H4PRM5_9BACT</name>
<organism evidence="2 3">
    <name type="scientific">Cyclobacterium amurskyense</name>
    <dbReference type="NCBI Taxonomy" id="320787"/>
    <lineage>
        <taxon>Bacteria</taxon>
        <taxon>Pseudomonadati</taxon>
        <taxon>Bacteroidota</taxon>
        <taxon>Cytophagia</taxon>
        <taxon>Cytophagales</taxon>
        <taxon>Cyclobacteriaceae</taxon>
        <taxon>Cyclobacterium</taxon>
    </lineage>
</organism>
<dbReference type="Gene3D" id="3.40.50.300">
    <property type="entry name" value="P-loop containing nucleotide triphosphate hydrolases"/>
    <property type="match status" value="1"/>
</dbReference>
<keyword evidence="2" id="KW-0418">Kinase</keyword>
<reference evidence="2 3" key="1">
    <citation type="submission" date="2015-07" db="EMBL/GenBank/DDBJ databases">
        <authorList>
            <person name="Kim K.M."/>
        </authorList>
    </citation>
    <scope>NUCLEOTIDE SEQUENCE [LARGE SCALE GENOMIC DNA]</scope>
    <source>
        <strain evidence="2 3">KCTC 12363</strain>
    </source>
</reference>
<dbReference type="InterPro" id="IPR027417">
    <property type="entry name" value="P-loop_NTPase"/>
</dbReference>
<keyword evidence="2" id="KW-0808">Transferase</keyword>
<gene>
    <name evidence="2" type="ORF">CA2015_1489</name>
</gene>
<dbReference type="PATRIC" id="fig|320787.5.peg.1646"/>
<protein>
    <submittedName>
        <fullName evidence="2">NAD metabolism ATPase/kinase-like protein</fullName>
    </submittedName>
</protein>